<evidence type="ECO:0000256" key="1">
    <source>
        <dbReference type="ARBA" id="ARBA00001971"/>
    </source>
</evidence>
<accession>A0ABR0QZ91</accession>
<comment type="subcellular location">
    <subcellularLocation>
        <location evidence="2">Membrane</location>
        <topology evidence="2">Single-pass membrane protein</topology>
    </subcellularLocation>
</comment>
<dbReference type="EMBL" id="JARKNE010000001">
    <property type="protein sequence ID" value="KAK5844279.1"/>
    <property type="molecule type" value="Genomic_DNA"/>
</dbReference>
<evidence type="ECO:0000313" key="12">
    <source>
        <dbReference type="EMBL" id="KAK5844279.1"/>
    </source>
</evidence>
<organism evidence="12 13">
    <name type="scientific">Gossypium arboreum</name>
    <name type="common">Tree cotton</name>
    <name type="synonym">Gossypium nanking</name>
    <dbReference type="NCBI Taxonomy" id="29729"/>
    <lineage>
        <taxon>Eukaryota</taxon>
        <taxon>Viridiplantae</taxon>
        <taxon>Streptophyta</taxon>
        <taxon>Embryophyta</taxon>
        <taxon>Tracheophyta</taxon>
        <taxon>Spermatophyta</taxon>
        <taxon>Magnoliopsida</taxon>
        <taxon>eudicotyledons</taxon>
        <taxon>Gunneridae</taxon>
        <taxon>Pentapetalae</taxon>
        <taxon>rosids</taxon>
        <taxon>malvids</taxon>
        <taxon>Malvales</taxon>
        <taxon>Malvaceae</taxon>
        <taxon>Malvoideae</taxon>
        <taxon>Gossypium</taxon>
    </lineage>
</organism>
<evidence type="ECO:0000256" key="6">
    <source>
        <dbReference type="ARBA" id="ARBA00022723"/>
    </source>
</evidence>
<evidence type="ECO:0000256" key="8">
    <source>
        <dbReference type="ARBA" id="ARBA00023002"/>
    </source>
</evidence>
<keyword evidence="13" id="KW-1185">Reference proteome</keyword>
<comment type="similarity">
    <text evidence="3">Belongs to the cytochrome P450 family.</text>
</comment>
<reference evidence="12 13" key="1">
    <citation type="submission" date="2023-03" db="EMBL/GenBank/DDBJ databases">
        <title>WGS of Gossypium arboreum.</title>
        <authorList>
            <person name="Yu D."/>
        </authorList>
    </citation>
    <scope>NUCLEOTIDE SEQUENCE [LARGE SCALE GENOMIC DNA]</scope>
    <source>
        <tissue evidence="12">Leaf</tissue>
    </source>
</reference>
<dbReference type="Pfam" id="PF00067">
    <property type="entry name" value="p450"/>
    <property type="match status" value="1"/>
</dbReference>
<evidence type="ECO:0000256" key="5">
    <source>
        <dbReference type="ARBA" id="ARBA00022692"/>
    </source>
</evidence>
<dbReference type="InterPro" id="IPR050665">
    <property type="entry name" value="Cytochrome_P450_Monooxygen"/>
</dbReference>
<comment type="caution">
    <text evidence="12">The sequence shown here is derived from an EMBL/GenBank/DDBJ whole genome shotgun (WGS) entry which is preliminary data.</text>
</comment>
<keyword evidence="9" id="KW-0408">Iron</keyword>
<evidence type="ECO:0000256" key="7">
    <source>
        <dbReference type="ARBA" id="ARBA00022989"/>
    </source>
</evidence>
<evidence type="ECO:0000256" key="4">
    <source>
        <dbReference type="ARBA" id="ARBA00022617"/>
    </source>
</evidence>
<keyword evidence="11" id="KW-0472">Membrane</keyword>
<keyword evidence="8" id="KW-0560">Oxidoreductase</keyword>
<dbReference type="PANTHER" id="PTHR24282:SF255">
    <property type="entry name" value="CYTOCHROME P450 72A11-RELATED"/>
    <property type="match status" value="1"/>
</dbReference>
<evidence type="ECO:0000313" key="13">
    <source>
        <dbReference type="Proteomes" id="UP001358586"/>
    </source>
</evidence>
<name>A0ABR0QZ91_GOSAR</name>
<dbReference type="SUPFAM" id="SSF48264">
    <property type="entry name" value="Cytochrome P450"/>
    <property type="match status" value="1"/>
</dbReference>
<evidence type="ECO:0000256" key="11">
    <source>
        <dbReference type="ARBA" id="ARBA00023136"/>
    </source>
</evidence>
<evidence type="ECO:0000256" key="9">
    <source>
        <dbReference type="ARBA" id="ARBA00023004"/>
    </source>
</evidence>
<dbReference type="InterPro" id="IPR002402">
    <property type="entry name" value="Cyt_P450_E_grp-II"/>
</dbReference>
<keyword evidence="10" id="KW-0503">Monooxygenase</keyword>
<dbReference type="Proteomes" id="UP001358586">
    <property type="component" value="Chromosome 1"/>
</dbReference>
<keyword evidence="6" id="KW-0479">Metal-binding</keyword>
<gene>
    <name evidence="12" type="ORF">PVK06_000415</name>
</gene>
<dbReference type="PANTHER" id="PTHR24282">
    <property type="entry name" value="CYTOCHROME P450 FAMILY MEMBER"/>
    <property type="match status" value="1"/>
</dbReference>
<dbReference type="PRINTS" id="PR00464">
    <property type="entry name" value="EP450II"/>
</dbReference>
<keyword evidence="7" id="KW-1133">Transmembrane helix</keyword>
<proteinExistence type="inferred from homology"/>
<evidence type="ECO:0008006" key="14">
    <source>
        <dbReference type="Google" id="ProtNLM"/>
    </source>
</evidence>
<protein>
    <recommendedName>
        <fullName evidence="14">Cytochrome P450 CYP72A219-like</fullName>
    </recommendedName>
</protein>
<keyword evidence="4" id="KW-0349">Heme</keyword>
<dbReference type="InterPro" id="IPR001128">
    <property type="entry name" value="Cyt_P450"/>
</dbReference>
<comment type="cofactor">
    <cofactor evidence="1">
        <name>heme</name>
        <dbReference type="ChEBI" id="CHEBI:30413"/>
    </cofactor>
</comment>
<dbReference type="InterPro" id="IPR036396">
    <property type="entry name" value="Cyt_P450_sf"/>
</dbReference>
<sequence length="143" mass="16613">MVGPKEARKVLETTGFCREYLQVHTNPLLNLLVSGLVNLEGDRWSKRRKIINPAFHQDKLKNMLPAFYQSCSDMLSKWEKMVCTEGYSELDVWPYLVDLTRDVISRSVFGSSFEEGKLIFQLLEDQLVLTIKLIQTVYIPGWR</sequence>
<keyword evidence="5" id="KW-0812">Transmembrane</keyword>
<evidence type="ECO:0000256" key="3">
    <source>
        <dbReference type="ARBA" id="ARBA00010617"/>
    </source>
</evidence>
<evidence type="ECO:0000256" key="2">
    <source>
        <dbReference type="ARBA" id="ARBA00004167"/>
    </source>
</evidence>
<dbReference type="Gene3D" id="1.10.630.10">
    <property type="entry name" value="Cytochrome P450"/>
    <property type="match status" value="1"/>
</dbReference>
<evidence type="ECO:0000256" key="10">
    <source>
        <dbReference type="ARBA" id="ARBA00023033"/>
    </source>
</evidence>